<dbReference type="InterPro" id="IPR013783">
    <property type="entry name" value="Ig-like_fold"/>
</dbReference>
<evidence type="ECO:0000256" key="1">
    <source>
        <dbReference type="ARBA" id="ARBA00004141"/>
    </source>
</evidence>
<dbReference type="GO" id="GO:0005261">
    <property type="term" value="F:monoatomic cation channel activity"/>
    <property type="evidence" value="ECO:0007669"/>
    <property type="project" value="TreeGrafter"/>
</dbReference>
<evidence type="ECO:0000259" key="14">
    <source>
        <dbReference type="PROSITE" id="PS50093"/>
    </source>
</evidence>
<dbReference type="EMBL" id="JAMQGP010000010">
    <property type="protein sequence ID" value="MCM2681399.1"/>
    <property type="molecule type" value="Genomic_DNA"/>
</dbReference>
<evidence type="ECO:0000256" key="8">
    <source>
        <dbReference type="ARBA" id="ARBA00023136"/>
    </source>
</evidence>
<comment type="caution">
    <text evidence="16">The sequence shown here is derived from an EMBL/GenBank/DDBJ whole genome shotgun (WGS) entry which is preliminary data.</text>
</comment>
<dbReference type="PANTHER" id="PTHR46730">
    <property type="entry name" value="POLYCYSTIN-1"/>
    <property type="match status" value="1"/>
</dbReference>
<keyword evidence="4" id="KW-0677">Repeat</keyword>
<evidence type="ECO:0000256" key="9">
    <source>
        <dbReference type="ARBA" id="ARBA00023277"/>
    </source>
</evidence>
<dbReference type="Gene3D" id="2.60.40.290">
    <property type="match status" value="2"/>
</dbReference>
<dbReference type="Gene3D" id="2.170.160.10">
    <property type="entry name" value="Endo-1,4-beta-glucanase f. Domain 2"/>
    <property type="match status" value="1"/>
</dbReference>
<protein>
    <submittedName>
        <fullName evidence="16">PKD domain-containing protein</fullName>
    </submittedName>
</protein>
<evidence type="ECO:0000256" key="12">
    <source>
        <dbReference type="PIRSR" id="PIRSR600556-1"/>
    </source>
</evidence>
<dbReference type="GO" id="GO:0030247">
    <property type="term" value="F:polysaccharide binding"/>
    <property type="evidence" value="ECO:0007669"/>
    <property type="project" value="UniProtKB-UniRule"/>
</dbReference>
<keyword evidence="10" id="KW-0326">Glycosidase</keyword>
<keyword evidence="6" id="KW-1133">Transmembrane helix</keyword>
<feature type="active site" description="Proton donor" evidence="12">
    <location>
        <position position="89"/>
    </location>
</feature>
<keyword evidence="5" id="KW-0378">Hydrolase</keyword>
<dbReference type="SMART" id="SM00637">
    <property type="entry name" value="CBD_II"/>
    <property type="match status" value="2"/>
</dbReference>
<feature type="domain" description="PKD" evidence="14">
    <location>
        <begin position="1064"/>
        <end position="1130"/>
    </location>
</feature>
<dbReference type="PRINTS" id="PR00844">
    <property type="entry name" value="GLHYDRLASE48"/>
</dbReference>
<evidence type="ECO:0000256" key="10">
    <source>
        <dbReference type="ARBA" id="ARBA00023295"/>
    </source>
</evidence>
<feature type="domain" description="CBM2" evidence="15">
    <location>
        <begin position="1144"/>
        <end position="1249"/>
    </location>
</feature>
<dbReference type="GO" id="GO:0030245">
    <property type="term" value="P:cellulose catabolic process"/>
    <property type="evidence" value="ECO:0007669"/>
    <property type="project" value="UniProtKB-KW"/>
</dbReference>
<dbReference type="Pfam" id="PF18911">
    <property type="entry name" value="PKD_4"/>
    <property type="match status" value="3"/>
</dbReference>
<keyword evidence="2" id="KW-0812">Transmembrane</keyword>
<dbReference type="Gene3D" id="2.60.40.2810">
    <property type="match status" value="1"/>
</dbReference>
<dbReference type="RefSeq" id="WP_251262880.1">
    <property type="nucleotide sequence ID" value="NZ_JAMQGP010000010.1"/>
</dbReference>
<dbReference type="Gene3D" id="4.10.870.10">
    <property type="entry name" value="Endo-1,4-beta-glucanase f. Domain 3"/>
    <property type="match status" value="1"/>
</dbReference>
<dbReference type="SMART" id="SM00089">
    <property type="entry name" value="PKD"/>
    <property type="match status" value="3"/>
</dbReference>
<dbReference type="InterPro" id="IPR018366">
    <property type="entry name" value="CBM2_CS"/>
</dbReference>
<dbReference type="GO" id="GO:0006816">
    <property type="term" value="P:calcium ion transport"/>
    <property type="evidence" value="ECO:0007669"/>
    <property type="project" value="TreeGrafter"/>
</dbReference>
<feature type="domain" description="PKD" evidence="14">
    <location>
        <begin position="778"/>
        <end position="866"/>
    </location>
</feature>
<feature type="active site" description="Nucleophile" evidence="12">
    <location>
        <position position="262"/>
    </location>
</feature>
<dbReference type="GO" id="GO:0005886">
    <property type="term" value="C:plasma membrane"/>
    <property type="evidence" value="ECO:0007669"/>
    <property type="project" value="TreeGrafter"/>
</dbReference>
<evidence type="ECO:0000256" key="2">
    <source>
        <dbReference type="ARBA" id="ARBA00022692"/>
    </source>
</evidence>
<evidence type="ECO:0000313" key="17">
    <source>
        <dbReference type="Proteomes" id="UP001165393"/>
    </source>
</evidence>
<evidence type="ECO:0000256" key="5">
    <source>
        <dbReference type="ARBA" id="ARBA00022801"/>
    </source>
</evidence>
<dbReference type="Proteomes" id="UP001165393">
    <property type="component" value="Unassembled WGS sequence"/>
</dbReference>
<dbReference type="Gene3D" id="1.50.10.10">
    <property type="match status" value="1"/>
</dbReference>
<dbReference type="Pfam" id="PF17963">
    <property type="entry name" value="Big_9"/>
    <property type="match status" value="1"/>
</dbReference>
<organism evidence="16 17">
    <name type="scientific">Echinimonas agarilytica</name>
    <dbReference type="NCBI Taxonomy" id="1215918"/>
    <lineage>
        <taxon>Bacteria</taxon>
        <taxon>Pseudomonadati</taxon>
        <taxon>Pseudomonadota</taxon>
        <taxon>Gammaproteobacteria</taxon>
        <taxon>Alteromonadales</taxon>
        <taxon>Echinimonadaceae</taxon>
        <taxon>Echinimonas</taxon>
    </lineage>
</organism>
<proteinExistence type="predicted"/>
<dbReference type="AlphaFoldDB" id="A0AA42B8V4"/>
<keyword evidence="11" id="KW-0624">Polysaccharide degradation</keyword>
<evidence type="ECO:0000256" key="7">
    <source>
        <dbReference type="ARBA" id="ARBA00023001"/>
    </source>
</evidence>
<comment type="subcellular location">
    <subcellularLocation>
        <location evidence="1">Membrane</location>
        <topology evidence="1">Multi-pass membrane protein</topology>
    </subcellularLocation>
</comment>
<reference evidence="16 17" key="1">
    <citation type="journal article" date="2013" name="Antonie Van Leeuwenhoek">
        <title>Echinimonas agarilytica gen. nov., sp. nov., a new gammaproteobacterium isolated from the sea urchin Strongylocentrotus intermedius.</title>
        <authorList>
            <person name="Nedashkovskaya O.I."/>
            <person name="Stenkova A.M."/>
            <person name="Zhukova N.V."/>
            <person name="Van Trappen S."/>
            <person name="Lee J.S."/>
            <person name="Kim S.B."/>
        </authorList>
    </citation>
    <scope>NUCLEOTIDE SEQUENCE [LARGE SCALE GENOMIC DNA]</scope>
    <source>
        <strain evidence="16 17">KMM 6351</strain>
    </source>
</reference>
<dbReference type="InterPro" id="IPR008928">
    <property type="entry name" value="6-hairpin_glycosidase_sf"/>
</dbReference>
<dbReference type="Pfam" id="PF02011">
    <property type="entry name" value="Glyco_hydro_48"/>
    <property type="match status" value="1"/>
</dbReference>
<dbReference type="PROSITE" id="PS50093">
    <property type="entry name" value="PKD"/>
    <property type="match status" value="3"/>
</dbReference>
<dbReference type="SUPFAM" id="SSF49299">
    <property type="entry name" value="PKD domain"/>
    <property type="match status" value="3"/>
</dbReference>
<dbReference type="InterPro" id="IPR022409">
    <property type="entry name" value="PKD/Chitinase_dom"/>
</dbReference>
<keyword evidence="7" id="KW-0136">Cellulose degradation</keyword>
<dbReference type="Pfam" id="PF00553">
    <property type="entry name" value="CBM_2"/>
    <property type="match status" value="2"/>
</dbReference>
<gene>
    <name evidence="16" type="ORF">NAF29_17255</name>
</gene>
<dbReference type="SUPFAM" id="SSF49384">
    <property type="entry name" value="Carbohydrate-binding domain"/>
    <property type="match status" value="2"/>
</dbReference>
<evidence type="ECO:0000256" key="6">
    <source>
        <dbReference type="ARBA" id="ARBA00022989"/>
    </source>
</evidence>
<dbReference type="Gene3D" id="2.60.40.10">
    <property type="entry name" value="Immunoglobulins"/>
    <property type="match status" value="3"/>
</dbReference>
<keyword evidence="17" id="KW-1185">Reference proteome</keyword>
<dbReference type="InterPro" id="IPR023309">
    <property type="entry name" value="Endo-1-4-beta-glucanase_dom2"/>
</dbReference>
<evidence type="ECO:0000313" key="16">
    <source>
        <dbReference type="EMBL" id="MCM2681399.1"/>
    </source>
</evidence>
<evidence type="ECO:0000256" key="4">
    <source>
        <dbReference type="ARBA" id="ARBA00022737"/>
    </source>
</evidence>
<evidence type="ECO:0000256" key="13">
    <source>
        <dbReference type="SAM" id="SignalP"/>
    </source>
</evidence>
<name>A0AA42B8V4_9GAMM</name>
<evidence type="ECO:0000256" key="11">
    <source>
        <dbReference type="ARBA" id="ARBA00023326"/>
    </source>
</evidence>
<dbReference type="GO" id="GO:0008810">
    <property type="term" value="F:cellulase activity"/>
    <property type="evidence" value="ECO:0007669"/>
    <property type="project" value="InterPro"/>
</dbReference>
<dbReference type="InterPro" id="IPR000556">
    <property type="entry name" value="Glyco_hydro_48F"/>
</dbReference>
<evidence type="ECO:0000256" key="3">
    <source>
        <dbReference type="ARBA" id="ARBA00022729"/>
    </source>
</evidence>
<dbReference type="InterPro" id="IPR012341">
    <property type="entry name" value="6hp_glycosidase-like_sf"/>
</dbReference>
<dbReference type="SUPFAM" id="SSF48208">
    <property type="entry name" value="Six-hairpin glycosidases"/>
    <property type="match status" value="1"/>
</dbReference>
<feature type="domain" description="CBM2" evidence="15">
    <location>
        <begin position="865"/>
        <end position="972"/>
    </location>
</feature>
<feature type="signal peptide" evidence="13">
    <location>
        <begin position="1"/>
        <end position="38"/>
    </location>
</feature>
<dbReference type="PANTHER" id="PTHR46730:SF1">
    <property type="entry name" value="PLAT DOMAIN-CONTAINING PROTEIN"/>
    <property type="match status" value="1"/>
</dbReference>
<keyword evidence="3 13" id="KW-0732">Signal</keyword>
<feature type="domain" description="PKD" evidence="14">
    <location>
        <begin position="979"/>
        <end position="1061"/>
    </location>
</feature>
<dbReference type="InterPro" id="IPR012291">
    <property type="entry name" value="CBM2_carb-bd_dom_sf"/>
</dbReference>
<dbReference type="CDD" id="cd00146">
    <property type="entry name" value="PKD"/>
    <property type="match status" value="3"/>
</dbReference>
<dbReference type="InterPro" id="IPR035986">
    <property type="entry name" value="PKD_dom_sf"/>
</dbReference>
<dbReference type="PROSITE" id="PS00561">
    <property type="entry name" value="CBM2_A"/>
    <property type="match status" value="1"/>
</dbReference>
<keyword evidence="9" id="KW-0119">Carbohydrate metabolism</keyword>
<dbReference type="InterPro" id="IPR000601">
    <property type="entry name" value="PKD_dom"/>
</dbReference>
<feature type="chain" id="PRO_5041303977" evidence="13">
    <location>
        <begin position="39"/>
        <end position="1249"/>
    </location>
</feature>
<sequence>MEQRKRIGLSIFRPKKTWYLASAISLAFIPLLTHQALADPAEYPSRFDELWAEIHDDANGYFSADGGPYHSIETFVVEAPDHGHESTSEAYSYWLWLEAVKGKRSGDWSHFRNAWQKMEEQIIPTDQMQPTGCSYDPSAPATYVPEGLLPSDYPGPLKASVSVGEDPISADLRAQYGTCSIYAMHWLLDMDNVYGYGNFGDGTSTPSYINTFQRGQEESVWETVPHPSWEDFTWGGEFGFLDLFVKESNDPSPQWRYTNAPDADARVLQVMYWVLEWLEEQGKDPNEEIPGLVEKATKMGDYLRLAMFDKYFKTMGAQSESAPAGQGFESAHYLMSWYFAWGGPIDESQEWGFRIGSSHVHFGYQNLMAAHALTQIDTLKPQTPNAVSNWETSLERKLEFYQWLQSKEGAIAGGATNSWNGKYDAFPADRADRTFYGMVYDEDPVYHDPGSGTWFGWQAWSMERVAEYYYVTGNTTAEDIMDKWIGWVMANIHLLPNGEVEVPVGLSWSGLPEAWDPQNPKKNTELSVEITSWNQDIGVIASMTKALMYYAAAKREHTGSVDVAVRDMSVEILNRIWDSFRDDKGLAAPETRGDFGRLTDPVYIPDNWNGVMPNGDLVNKDSTFSSIRSFYQDDPGYVATMEAVENGDDPTFYYHRFWAQVDAAVAYGLFDDLFPNICSENCVPIAQAVTAGVLVGESVVVTLSGSDSNGDIVSYSVTPPAATEGSVLQNGTQVTFTPAANFAGDSLFSYTVTDDESLTSEPASITISVVDPAQNQAPVPCFVVDPTSGIEGKPLSFDASCSTDAEDDSLLYEWDFGDGVTDVGKQASHIFDAVGNYAVTLTVRDLYAGTVLHTETTTASVAVAPQPEGTSCAIGDANVWGNGFVLNELSVVNIGTQPLNGWTATLELDRPVQVTGSWNVSIAQEGNVLTFTNPVPITLQPGDTAPLFGLQGAYTGSQMTIPDCMGSAESGGGDINIVPQGEFTAIVGGLEVSLDASASTDADGDSMSFSWDLGDGQSASGVSLNHTYAASGSYEVVLTVTDGQGGSDLVSQIVNVSGGLSSPPNAMFSSDVNNLSLSVDASSSTDADGDIASYQWDFGDGTTASGMTASHSYSVAGSYSVTLVVTDEEGLFDTEIGEVVAQDPVQPKGNCEYSIDNQWGGGFVASIRITNTGTTAVNGWQIGWEYSDGSTVSSSWNTNLSGSNPYIITPLSWNSTIQPGQSIEFGVQGNKGILDSSAQIPVITGDVCD</sequence>
<dbReference type="InterPro" id="IPR027390">
    <property type="entry name" value="Endoglucanase_F_dom3"/>
</dbReference>
<dbReference type="InterPro" id="IPR001919">
    <property type="entry name" value="CBD2"/>
</dbReference>
<accession>A0AA42B8V4</accession>
<dbReference type="PROSITE" id="PS51173">
    <property type="entry name" value="CBM2"/>
    <property type="match status" value="2"/>
</dbReference>
<dbReference type="InterPro" id="IPR008965">
    <property type="entry name" value="CBM2/CBM3_carb-bd_dom_sf"/>
</dbReference>
<evidence type="ECO:0000259" key="15">
    <source>
        <dbReference type="PROSITE" id="PS51173"/>
    </source>
</evidence>
<keyword evidence="8" id="KW-0472">Membrane</keyword>